<dbReference type="PRINTS" id="PR00092">
    <property type="entry name" value="TYROSINASE"/>
</dbReference>
<feature type="domain" description="Tyrosinase copper-binding" evidence="14">
    <location>
        <begin position="352"/>
        <end position="363"/>
    </location>
</feature>
<feature type="domain" description="Tyrosinase copper-binding" evidence="13">
    <location>
        <begin position="154"/>
        <end position="171"/>
    </location>
</feature>
<keyword evidence="4" id="KW-0479">Metal-binding</keyword>
<feature type="region of interest" description="Disordered" evidence="11">
    <location>
        <begin position="653"/>
        <end position="693"/>
    </location>
</feature>
<evidence type="ECO:0000256" key="10">
    <source>
        <dbReference type="ARBA" id="ARBA00048881"/>
    </source>
</evidence>
<evidence type="ECO:0000256" key="1">
    <source>
        <dbReference type="ARBA" id="ARBA00001973"/>
    </source>
</evidence>
<keyword evidence="6" id="KW-0186">Copper</keyword>
<keyword evidence="8" id="KW-0470">Melanin biosynthesis</keyword>
<comment type="catalytic activity">
    <reaction evidence="9">
        <text>2 L-dopa + O2 = 2 L-dopaquinone + 2 H2O</text>
        <dbReference type="Rhea" id="RHEA:34287"/>
        <dbReference type="ChEBI" id="CHEBI:15377"/>
        <dbReference type="ChEBI" id="CHEBI:15379"/>
        <dbReference type="ChEBI" id="CHEBI:57504"/>
        <dbReference type="ChEBI" id="CHEBI:57924"/>
        <dbReference type="EC" id="1.14.18.1"/>
    </reaction>
</comment>
<protein>
    <recommendedName>
        <fullName evidence="3">tyrosinase</fullName>
        <ecNumber evidence="3">1.14.18.1</ecNumber>
    </recommendedName>
</protein>
<evidence type="ECO:0000256" key="9">
    <source>
        <dbReference type="ARBA" id="ARBA00048233"/>
    </source>
</evidence>
<dbReference type="PANTHER" id="PTHR11474:SF76">
    <property type="entry name" value="SHKT DOMAIN-CONTAINING PROTEIN"/>
    <property type="match status" value="1"/>
</dbReference>
<dbReference type="PANTHER" id="PTHR11474">
    <property type="entry name" value="TYROSINASE FAMILY MEMBER"/>
    <property type="match status" value="1"/>
</dbReference>
<evidence type="ECO:0000256" key="6">
    <source>
        <dbReference type="ARBA" id="ARBA00023008"/>
    </source>
</evidence>
<reference evidence="15 16" key="1">
    <citation type="submission" date="2019-10" db="EMBL/GenBank/DDBJ databases">
        <authorList>
            <person name="Palmer J.M."/>
        </authorList>
    </citation>
    <scope>NUCLEOTIDE SEQUENCE [LARGE SCALE GENOMIC DNA]</scope>
    <source>
        <strain evidence="15 16">TWF696</strain>
    </source>
</reference>
<evidence type="ECO:0000313" key="16">
    <source>
        <dbReference type="Proteomes" id="UP001375240"/>
    </source>
</evidence>
<dbReference type="Pfam" id="PF00264">
    <property type="entry name" value="Tyrosinase"/>
    <property type="match status" value="1"/>
</dbReference>
<dbReference type="EC" id="1.14.18.1" evidence="3"/>
<evidence type="ECO:0000313" key="15">
    <source>
        <dbReference type="EMBL" id="KAK6343804.1"/>
    </source>
</evidence>
<keyword evidence="5" id="KW-0560">Oxidoreductase</keyword>
<dbReference type="InterPro" id="IPR002227">
    <property type="entry name" value="Tyrosinase_Cu-bd"/>
</dbReference>
<dbReference type="Proteomes" id="UP001375240">
    <property type="component" value="Unassembled WGS sequence"/>
</dbReference>
<organism evidence="15 16">
    <name type="scientific">Orbilia brochopaga</name>
    <dbReference type="NCBI Taxonomy" id="3140254"/>
    <lineage>
        <taxon>Eukaryota</taxon>
        <taxon>Fungi</taxon>
        <taxon>Dikarya</taxon>
        <taxon>Ascomycota</taxon>
        <taxon>Pezizomycotina</taxon>
        <taxon>Orbiliomycetes</taxon>
        <taxon>Orbiliales</taxon>
        <taxon>Orbiliaceae</taxon>
        <taxon>Orbilia</taxon>
    </lineage>
</organism>
<evidence type="ECO:0000259" key="13">
    <source>
        <dbReference type="PROSITE" id="PS00497"/>
    </source>
</evidence>
<evidence type="ECO:0000259" key="14">
    <source>
        <dbReference type="PROSITE" id="PS00498"/>
    </source>
</evidence>
<keyword evidence="16" id="KW-1185">Reference proteome</keyword>
<evidence type="ECO:0000256" key="2">
    <source>
        <dbReference type="ARBA" id="ARBA00009928"/>
    </source>
</evidence>
<evidence type="ECO:0000256" key="11">
    <source>
        <dbReference type="SAM" id="MobiDB-lite"/>
    </source>
</evidence>
<accession>A0AAV9UL21</accession>
<dbReference type="GO" id="GO:0042438">
    <property type="term" value="P:melanin biosynthetic process"/>
    <property type="evidence" value="ECO:0007669"/>
    <property type="project" value="UniProtKB-KW"/>
</dbReference>
<gene>
    <name evidence="15" type="ORF">TWF696_007465</name>
</gene>
<dbReference type="InterPro" id="IPR008922">
    <property type="entry name" value="Di-copper_centre_dom_sf"/>
</dbReference>
<comment type="cofactor">
    <cofactor evidence="1">
        <name>Cu(2+)</name>
        <dbReference type="ChEBI" id="CHEBI:29036"/>
    </cofactor>
</comment>
<dbReference type="Gene3D" id="2.60.310.20">
    <property type="match status" value="1"/>
</dbReference>
<evidence type="ECO:0000256" key="3">
    <source>
        <dbReference type="ARBA" id="ARBA00011906"/>
    </source>
</evidence>
<proteinExistence type="inferred from homology"/>
<evidence type="ECO:0000256" key="4">
    <source>
        <dbReference type="ARBA" id="ARBA00022723"/>
    </source>
</evidence>
<dbReference type="GO" id="GO:0046872">
    <property type="term" value="F:metal ion binding"/>
    <property type="evidence" value="ECO:0007669"/>
    <property type="project" value="UniProtKB-KW"/>
</dbReference>
<feature type="compositionally biased region" description="Low complexity" evidence="11">
    <location>
        <begin position="669"/>
        <end position="693"/>
    </location>
</feature>
<dbReference type="PROSITE" id="PS00498">
    <property type="entry name" value="TYROSINASE_2"/>
    <property type="match status" value="1"/>
</dbReference>
<feature type="signal peptide" evidence="12">
    <location>
        <begin position="1"/>
        <end position="20"/>
    </location>
</feature>
<dbReference type="EMBL" id="JAVHNQ010000006">
    <property type="protein sequence ID" value="KAK6343803.1"/>
    <property type="molecule type" value="Genomic_DNA"/>
</dbReference>
<keyword evidence="12" id="KW-0732">Signal</keyword>
<dbReference type="InterPro" id="IPR050316">
    <property type="entry name" value="Tyrosinase/Hemocyanin"/>
</dbReference>
<dbReference type="AlphaFoldDB" id="A0AAV9UL21"/>
<name>A0AAV9UL21_9PEZI</name>
<evidence type="ECO:0000256" key="8">
    <source>
        <dbReference type="ARBA" id="ARBA00023101"/>
    </source>
</evidence>
<dbReference type="SUPFAM" id="SSF48056">
    <property type="entry name" value="Di-copper centre-containing domain"/>
    <property type="match status" value="1"/>
</dbReference>
<evidence type="ECO:0000256" key="12">
    <source>
        <dbReference type="SAM" id="SignalP"/>
    </source>
</evidence>
<evidence type="ECO:0000256" key="5">
    <source>
        <dbReference type="ARBA" id="ARBA00023002"/>
    </source>
</evidence>
<dbReference type="Gene3D" id="1.10.1280.10">
    <property type="entry name" value="Di-copper center containing domain from catechol oxidase"/>
    <property type="match status" value="1"/>
</dbReference>
<evidence type="ECO:0000256" key="7">
    <source>
        <dbReference type="ARBA" id="ARBA00023033"/>
    </source>
</evidence>
<dbReference type="PROSITE" id="PS00497">
    <property type="entry name" value="TYROSINASE_1"/>
    <property type="match status" value="1"/>
</dbReference>
<comment type="caution">
    <text evidence="15">The sequence shown here is derived from an EMBL/GenBank/DDBJ whole genome shotgun (WGS) entry which is preliminary data.</text>
</comment>
<dbReference type="Pfam" id="PF18132">
    <property type="entry name" value="Tyrosinase_C"/>
    <property type="match status" value="1"/>
</dbReference>
<dbReference type="GO" id="GO:0004503">
    <property type="term" value="F:tyrosinase activity"/>
    <property type="evidence" value="ECO:0007669"/>
    <property type="project" value="UniProtKB-EC"/>
</dbReference>
<sequence>MKVSTLIFVAAATIGHLSEALPTIATPDIANLTDSQFPLIEGGGLVEKRELQKRAWYRNPTDDYHAVGLPDLNNKFNCEGRYAPYRQEIRKFENDQGGTLLDLYACALKRLYARPTNDPNGYWQLAAIHGRPFGPWAGNPRSPAGNTGTGYCIHGADSFPYWHRPYTVYFEQCLYWNAQLCIGLSKRMDDNRKNWWYNYARLFRLPYWDWALNNAQMPPSFTNPTYCYRNGGLADDNGACFESPFYRYRFPNDYRNPAVFGGAPWTNQPFTLRSPSSSVDSNIGQSQQILGANFNNIRQSTYQMLVNQRSWYGFSNHQSPGPSLEGIHDTIHGCVGGNNNGHMSIVPYSAFDPIFWIHHCNVDRLYAIWQALNPTVRPGRYWNGNPGWGINPQWEDENTGIYPIMNYYGTPYTFRTCRDTSTFCYGYPETQKWNYDTSSQRYLDAVRAKVDQLYGPNVASAGRRRKAKRDTTINTDSAPVAETIDNSIIDGNHYYEWRIDVSLEKDLSNSSTFSIPFFLGQVPKNASEWYTSRSYVGSFFIFAGMGAPAGVDPAAINPTVAGIVPLTDGLLAASERSNVTSLKPEDMESYLEKYLRWRCLGGDGKPCRVRGLKNLKVTVSTSYCTLPTDDSPGVKYGEWTVLTEIVRKIGRDGGPDRAGIVPSPSAAGTTSVAPTSTSEAAASSTGAPSSAVTTSSIAAGPEIASPADEATSAAYLPTSIPATSNVAAAASTSLAPVLL</sequence>
<dbReference type="EMBL" id="JAVHNQ010000006">
    <property type="protein sequence ID" value="KAK6343804.1"/>
    <property type="molecule type" value="Genomic_DNA"/>
</dbReference>
<dbReference type="InterPro" id="IPR041640">
    <property type="entry name" value="Tyrosinase_C"/>
</dbReference>
<comment type="similarity">
    <text evidence="2">Belongs to the tyrosinase family.</text>
</comment>
<keyword evidence="7" id="KW-0503">Monooxygenase</keyword>
<feature type="chain" id="PRO_5044716744" description="tyrosinase" evidence="12">
    <location>
        <begin position="21"/>
        <end position="739"/>
    </location>
</feature>
<comment type="catalytic activity">
    <reaction evidence="10">
        <text>L-tyrosine + O2 = L-dopaquinone + H2O</text>
        <dbReference type="Rhea" id="RHEA:18117"/>
        <dbReference type="ChEBI" id="CHEBI:15377"/>
        <dbReference type="ChEBI" id="CHEBI:15379"/>
        <dbReference type="ChEBI" id="CHEBI:57924"/>
        <dbReference type="ChEBI" id="CHEBI:58315"/>
        <dbReference type="EC" id="1.14.18.1"/>
    </reaction>
</comment>